<comment type="caution">
    <text evidence="1">The sequence shown here is derived from an EMBL/GenBank/DDBJ whole genome shotgun (WGS) entry which is preliminary data.</text>
</comment>
<proteinExistence type="predicted"/>
<evidence type="ECO:0000313" key="1">
    <source>
        <dbReference type="EMBL" id="MDQ0150676.1"/>
    </source>
</evidence>
<dbReference type="RefSeq" id="WP_307487400.1">
    <property type="nucleotide sequence ID" value="NZ_JAUSUF010000011.1"/>
</dbReference>
<accession>A0ABT9UWI2</accession>
<gene>
    <name evidence="1" type="ORF">J2S18_002625</name>
</gene>
<organism evidence="1 2">
    <name type="scientific">Eubacterium multiforme</name>
    <dbReference type="NCBI Taxonomy" id="83339"/>
    <lineage>
        <taxon>Bacteria</taxon>
        <taxon>Bacillati</taxon>
        <taxon>Bacillota</taxon>
        <taxon>Clostridia</taxon>
        <taxon>Eubacteriales</taxon>
        <taxon>Eubacteriaceae</taxon>
        <taxon>Eubacterium</taxon>
    </lineage>
</organism>
<evidence type="ECO:0000313" key="2">
    <source>
        <dbReference type="Proteomes" id="UP001228504"/>
    </source>
</evidence>
<reference evidence="1 2" key="1">
    <citation type="submission" date="2023-07" db="EMBL/GenBank/DDBJ databases">
        <title>Genomic Encyclopedia of Type Strains, Phase IV (KMG-IV): sequencing the most valuable type-strain genomes for metagenomic binning, comparative biology and taxonomic classification.</title>
        <authorList>
            <person name="Goeker M."/>
        </authorList>
    </citation>
    <scope>NUCLEOTIDE SEQUENCE [LARGE SCALE GENOMIC DNA]</scope>
    <source>
        <strain evidence="1 2">DSM 20694</strain>
    </source>
</reference>
<dbReference type="EMBL" id="JAUSUF010000011">
    <property type="protein sequence ID" value="MDQ0150676.1"/>
    <property type="molecule type" value="Genomic_DNA"/>
</dbReference>
<protein>
    <recommendedName>
        <fullName evidence="3">Control of competence regulator ComK, YlbF/YmcA</fullName>
    </recommendedName>
</protein>
<dbReference type="Proteomes" id="UP001228504">
    <property type="component" value="Unassembled WGS sequence"/>
</dbReference>
<name>A0ABT9UWI2_9FIRM</name>
<keyword evidence="2" id="KW-1185">Reference proteome</keyword>
<sequence>MKVKDQVKLFKNIIENEYRHTQDTEIEDITNEYVEYMEYSKEQDRILERLKETLSDEYFNMVSELNDINANMACLEQRHYFKEGVKAGLDSLKFLGEYKSMMLL</sequence>
<evidence type="ECO:0008006" key="3">
    <source>
        <dbReference type="Google" id="ProtNLM"/>
    </source>
</evidence>